<organism evidence="7 8">
    <name type="scientific">Planoprotostelium fungivorum</name>
    <dbReference type="NCBI Taxonomy" id="1890364"/>
    <lineage>
        <taxon>Eukaryota</taxon>
        <taxon>Amoebozoa</taxon>
        <taxon>Evosea</taxon>
        <taxon>Variosea</taxon>
        <taxon>Cavosteliida</taxon>
        <taxon>Cavosteliaceae</taxon>
        <taxon>Planoprotostelium</taxon>
    </lineage>
</organism>
<proteinExistence type="predicted"/>
<dbReference type="AlphaFoldDB" id="A0A2P6NX95"/>
<dbReference type="OrthoDB" id="28208at2759"/>
<keyword evidence="3" id="KW-1133">Transmembrane helix</keyword>
<keyword evidence="4" id="KW-0472">Membrane</keyword>
<gene>
    <name evidence="7" type="ORF">PROFUN_02994</name>
</gene>
<evidence type="ECO:0000313" key="7">
    <source>
        <dbReference type="EMBL" id="PRP88583.1"/>
    </source>
</evidence>
<evidence type="ECO:0000256" key="4">
    <source>
        <dbReference type="ARBA" id="ARBA00023136"/>
    </source>
</evidence>
<feature type="region of interest" description="Disordered" evidence="5">
    <location>
        <begin position="431"/>
        <end position="466"/>
    </location>
</feature>
<evidence type="ECO:0000256" key="3">
    <source>
        <dbReference type="ARBA" id="ARBA00022989"/>
    </source>
</evidence>
<protein>
    <recommendedName>
        <fullName evidence="6">Amino acid transporter transmembrane domain-containing protein</fullName>
    </recommendedName>
</protein>
<reference evidence="7 8" key="1">
    <citation type="journal article" date="2018" name="Genome Biol. Evol.">
        <title>Multiple Roots of Fruiting Body Formation in Amoebozoa.</title>
        <authorList>
            <person name="Hillmann F."/>
            <person name="Forbes G."/>
            <person name="Novohradska S."/>
            <person name="Ferling I."/>
            <person name="Riege K."/>
            <person name="Groth M."/>
            <person name="Westermann M."/>
            <person name="Marz M."/>
            <person name="Spaller T."/>
            <person name="Winckler T."/>
            <person name="Schaap P."/>
            <person name="Glockner G."/>
        </authorList>
    </citation>
    <scope>NUCLEOTIDE SEQUENCE [LARGE SCALE GENOMIC DNA]</scope>
    <source>
        <strain evidence="7 8">Jena</strain>
    </source>
</reference>
<evidence type="ECO:0000256" key="5">
    <source>
        <dbReference type="SAM" id="MobiDB-lite"/>
    </source>
</evidence>
<evidence type="ECO:0000256" key="2">
    <source>
        <dbReference type="ARBA" id="ARBA00022692"/>
    </source>
</evidence>
<feature type="compositionally biased region" description="Low complexity" evidence="5">
    <location>
        <begin position="445"/>
        <end position="457"/>
    </location>
</feature>
<dbReference type="STRING" id="1890364.A0A2P6NX95"/>
<dbReference type="InParanoid" id="A0A2P6NX95"/>
<keyword evidence="8" id="KW-1185">Reference proteome</keyword>
<dbReference type="Pfam" id="PF01490">
    <property type="entry name" value="Aa_trans"/>
    <property type="match status" value="1"/>
</dbReference>
<feature type="region of interest" description="Disordered" evidence="5">
    <location>
        <begin position="191"/>
        <end position="232"/>
    </location>
</feature>
<accession>A0A2P6NX95</accession>
<feature type="domain" description="Amino acid transporter transmembrane" evidence="6">
    <location>
        <begin position="528"/>
        <end position="609"/>
    </location>
</feature>
<dbReference type="InterPro" id="IPR013057">
    <property type="entry name" value="AA_transpt_TM"/>
</dbReference>
<dbReference type="Proteomes" id="UP000241769">
    <property type="component" value="Unassembled WGS sequence"/>
</dbReference>
<name>A0A2P6NX95_9EUKA</name>
<evidence type="ECO:0000259" key="6">
    <source>
        <dbReference type="Pfam" id="PF01490"/>
    </source>
</evidence>
<dbReference type="EMBL" id="MDYQ01000009">
    <property type="protein sequence ID" value="PRP88583.1"/>
    <property type="molecule type" value="Genomic_DNA"/>
</dbReference>
<sequence length="727" mass="81788">MVLRWWANYDSAWTLLTLPTSLDGSYGRSTLPLSPTPIKYASTFFVSVSTTGAFRPRFTNFPYEMQAFTEMLTIVDNGKLRHGGVAFSDPTRTIAAEASYKMMSAVLPSNTLPSLPSMRMESDDSAEDLLRALHKRKSMDYKPLAVEFLTNNNNDYHPSLHPNMSFSRPMSPQTHQPVLYNPFETIATAKRQRNKSLDRPPAAAPSQQQPRPVAPVSVPSSPSSPPLSTINDDSLSVGIEPVAAVQIANRIVQSKKGGKGENKYLQLSFDCRKLLTPEMGYKKDQEATLNSYLFDRSSKTFKFPNNLDIRLDNKKMILSLKLKLPKKGQLIGFSHDECRILCHLRIGNTVVARGYSNTFTIVCRKDQIKDEDVIVTRESRHQSKKDKDGTALKFEATVRHFLSEASDMTLSEKKTRMMMILDRVTEEFSLSPNCDSERSSPIHKSSPTLLPTGSPSPRATPTIYNSPQHSTVMREYESQMPGDMEEREEGAKAIAMLASLDKSSKEEKEKTRRNSFPPHLYGCFGEAFGGQSYLFVCHDLSFNVFGSLRDATRSKWYNVNGVVMIMTVITFAVQSYSGFFLFYHDVKSNILSNFPATDVPANVARILLLRAQSVPLFNGDTFLRFTEDKHGGKDSQHLIVVLSALLIAEFVTDLGVKSTVWQEEWPQHRFQGHIDDVESIQYLYRLEDFHVGWNFCTSISGVRRNCVKTFGSIFITAKGGIEQPPFD</sequence>
<comment type="caution">
    <text evidence="7">The sequence shown here is derived from an EMBL/GenBank/DDBJ whole genome shotgun (WGS) entry which is preliminary data.</text>
</comment>
<evidence type="ECO:0000256" key="1">
    <source>
        <dbReference type="ARBA" id="ARBA00004370"/>
    </source>
</evidence>
<evidence type="ECO:0000313" key="8">
    <source>
        <dbReference type="Proteomes" id="UP000241769"/>
    </source>
</evidence>
<feature type="compositionally biased region" description="Low complexity" evidence="5">
    <location>
        <begin position="199"/>
        <end position="221"/>
    </location>
</feature>
<dbReference type="GO" id="GO:0016020">
    <property type="term" value="C:membrane"/>
    <property type="evidence" value="ECO:0007669"/>
    <property type="project" value="UniProtKB-SubCell"/>
</dbReference>
<keyword evidence="2" id="KW-0812">Transmembrane</keyword>
<comment type="subcellular location">
    <subcellularLocation>
        <location evidence="1">Membrane</location>
    </subcellularLocation>
</comment>